<organism evidence="2 3">
    <name type="scientific">Actinocorallia herbida</name>
    <dbReference type="NCBI Taxonomy" id="58109"/>
    <lineage>
        <taxon>Bacteria</taxon>
        <taxon>Bacillati</taxon>
        <taxon>Actinomycetota</taxon>
        <taxon>Actinomycetes</taxon>
        <taxon>Streptosporangiales</taxon>
        <taxon>Thermomonosporaceae</taxon>
        <taxon>Actinocorallia</taxon>
    </lineage>
</organism>
<name>A0A3N1CY10_9ACTN</name>
<dbReference type="EMBL" id="RJKE01000001">
    <property type="protein sequence ID" value="ROO86179.1"/>
    <property type="molecule type" value="Genomic_DNA"/>
</dbReference>
<keyword evidence="3" id="KW-1185">Reference proteome</keyword>
<accession>A0A3N1CY10</accession>
<protein>
    <recommendedName>
        <fullName evidence="4">DNA-binding protein</fullName>
    </recommendedName>
</protein>
<feature type="region of interest" description="Disordered" evidence="1">
    <location>
        <begin position="341"/>
        <end position="361"/>
    </location>
</feature>
<evidence type="ECO:0008006" key="4">
    <source>
        <dbReference type="Google" id="ProtNLM"/>
    </source>
</evidence>
<evidence type="ECO:0000313" key="2">
    <source>
        <dbReference type="EMBL" id="ROO86179.1"/>
    </source>
</evidence>
<evidence type="ECO:0000313" key="3">
    <source>
        <dbReference type="Proteomes" id="UP000272400"/>
    </source>
</evidence>
<comment type="caution">
    <text evidence="2">The sequence shown here is derived from an EMBL/GenBank/DDBJ whole genome shotgun (WGS) entry which is preliminary data.</text>
</comment>
<feature type="compositionally biased region" description="Basic and acidic residues" evidence="1">
    <location>
        <begin position="341"/>
        <end position="355"/>
    </location>
</feature>
<dbReference type="RefSeq" id="WP_123665604.1">
    <property type="nucleotide sequence ID" value="NZ_RJKE01000001.1"/>
</dbReference>
<sequence>MGRSVGVEGVAELLEAGAYLHPEAADRGAGLPVTARAYRRPGLPGRTVVRLAPEETGEAEDAALAHFGLTRVGGAEVVGFAARARLGFPDWVLVYRPQDGHHAIALVPEVDRLSRLTTENAKRACEAFLRLGERVGAYAPHLLPTLYERAGREFLTARERDFAAQMFAEARKAESEHALPIDQDRADEVVLEFALAGALPYRGLSEFSKELALRLPPDEALSRFTGLLRRLASGGVPPAATTAADLRRLAKAATGNAARIERDHLAVMLGFPATLLAPEKWWRTHRTALAALAGERPEIRGLLLRTMPNRPDEEFLDLWLDLLAQTGAAALLADGAVDSGRPDDGAVHRPEEHRASSGAGPEDGVLGWLERFLVAAGWRGERRMERLESLVSGMAGRLRAELVARGVPLAVPQSVDLLDLLLELGIPVADALAPYQKLRLGHWVRQESRRDLVALCADPRFARALRVGLDVSPRDAPAPQMLAETPALRPHVLAYAEEKAARVGAAGLPGLGTALWRLAEVHPRALRSAEKAVRAALEVDLPDLLARTLRGGVFDELSWPAFEDAVATLFPEPVKPSGKIHPLPGTEGPVIAEEWPYLVVASRTRALVIDGSGVVLDQPLRLPDEAFHLGFRYVDGELLVQWCAQYRKEVSGYWHTRPADVVRLAGEHVNGDVLSEAARFQKISLEVPGGGRATGTAVIRRGDALAPGRAQFASDGRGYWARWYLKKRPVWYAFDPEKGTVGGRALPAFFAEPGEAFLGGFLAPFPGSGDTPVGAVLDGLVGHRMVRLPDGTVRGEDLAGTVSPAIAVDRDASDEGLLDALWPLRLPGDDRTRAVGAFGDVLRRAVPALFGPDGLLLAELSYPRTFAAGSSAVPPAHYWTYAVPRDPRGSVALRRVDRDLAVKLLDAGESSERVRELLPDITHPGLAAGVAGVVTAAARARTRITEEGRKIRHALTPVAPVAGSDAPKERVLLSALDGLYDGAYNPWAGRYPAAFADLLRKVGRLRTGAHPETADDSVLKVDPQSADLFSVVEGRAAIAFRAAAGVLPAEERTALRSVLGLLGDAGLAEPEPGGWRAHLLELTADNKRDHPLRLLPLDGGAFLAVAAQHRRKDGTRALTALFHDPSGRFEIPSTYEVLEELPAPDALPHAPVAKVLELLDAEGHLPWNPARAEEFARLTGVTPTIATLVVSGLLGHGAEDAPIPEETRKILRRTATELKVARADLPKMSRAARAEILGALLPADPARLWTDGPDVAAAAEVWNREVPRRLAVPEALLVEAEKDFERNSPTRERARALLDPASSPLLTVDLAHKIERWGVSVRGEGFTTKELRAAIGLLAWLAHRLPAGDPLRARLPAGFAAVRERLANPGLVQAEGYVDGPKFVRQAGPPDEEGEGWARYGAVLVLPHDHFHVAGVNVALMEADPDDPRLVLLESASRSRSQEAALRALRLALRTARDESFAALLEDPGDPVEGDRLPDGTWYPQDPSRSVPDLVAEVAAAHALSPDAAALYLMLLAMPDPTDRNTARWTGWKPARLKAARIELAATALVTEARRAKASRTLFLPGPWTESRSPKGLLEAWKHPLYPIAEAGETTLFPTLPTDPAPTLYRRAHHRITIGDLPGHDTPASPPPPTRP</sequence>
<proteinExistence type="predicted"/>
<gene>
    <name evidence="2" type="ORF">EDD29_3742</name>
</gene>
<dbReference type="OrthoDB" id="218750at2"/>
<dbReference type="Proteomes" id="UP000272400">
    <property type="component" value="Unassembled WGS sequence"/>
</dbReference>
<reference evidence="2 3" key="1">
    <citation type="submission" date="2018-11" db="EMBL/GenBank/DDBJ databases">
        <title>Sequencing the genomes of 1000 actinobacteria strains.</title>
        <authorList>
            <person name="Klenk H.-P."/>
        </authorList>
    </citation>
    <scope>NUCLEOTIDE SEQUENCE [LARGE SCALE GENOMIC DNA]</scope>
    <source>
        <strain evidence="2 3">DSM 44254</strain>
    </source>
</reference>
<evidence type="ECO:0000256" key="1">
    <source>
        <dbReference type="SAM" id="MobiDB-lite"/>
    </source>
</evidence>